<evidence type="ECO:0000313" key="1">
    <source>
        <dbReference type="EMBL" id="CAF4172367.1"/>
    </source>
</evidence>
<accession>A0A820A494</accession>
<name>A0A820A494_9BILA</name>
<dbReference type="EMBL" id="CAJOBE010013991">
    <property type="protein sequence ID" value="CAF4172367.1"/>
    <property type="molecule type" value="Genomic_DNA"/>
</dbReference>
<gene>
    <name evidence="1" type="ORF">FNK824_LOCUS34758</name>
</gene>
<protein>
    <submittedName>
        <fullName evidence="1">Uncharacterized protein</fullName>
    </submittedName>
</protein>
<reference evidence="1" key="1">
    <citation type="submission" date="2021-02" db="EMBL/GenBank/DDBJ databases">
        <authorList>
            <person name="Nowell W R."/>
        </authorList>
    </citation>
    <scope>NUCLEOTIDE SEQUENCE</scope>
</reference>
<organism evidence="1 2">
    <name type="scientific">Rotaria sordida</name>
    <dbReference type="NCBI Taxonomy" id="392033"/>
    <lineage>
        <taxon>Eukaryota</taxon>
        <taxon>Metazoa</taxon>
        <taxon>Spiralia</taxon>
        <taxon>Gnathifera</taxon>
        <taxon>Rotifera</taxon>
        <taxon>Eurotatoria</taxon>
        <taxon>Bdelloidea</taxon>
        <taxon>Philodinida</taxon>
        <taxon>Philodinidae</taxon>
        <taxon>Rotaria</taxon>
    </lineage>
</organism>
<evidence type="ECO:0000313" key="2">
    <source>
        <dbReference type="Proteomes" id="UP000663874"/>
    </source>
</evidence>
<feature type="non-terminal residue" evidence="1">
    <location>
        <position position="89"/>
    </location>
</feature>
<dbReference type="Proteomes" id="UP000663874">
    <property type="component" value="Unassembled WGS sequence"/>
</dbReference>
<proteinExistence type="predicted"/>
<comment type="caution">
    <text evidence="1">The sequence shown here is derived from an EMBL/GenBank/DDBJ whole genome shotgun (WGS) entry which is preliminary data.</text>
</comment>
<feature type="non-terminal residue" evidence="1">
    <location>
        <position position="1"/>
    </location>
</feature>
<sequence length="89" mass="10949">NSSTRSLEERLNQLDGRLTHALDLIETYWKADLPEKNKYNEHIFIDHRLIEENKRLLFNQRKYIQDLRFLKQKYREQSNYLEQLLAQLT</sequence>
<dbReference type="AlphaFoldDB" id="A0A820A494"/>